<dbReference type="GO" id="GO:0140664">
    <property type="term" value="F:ATP-dependent DNA damage sensor activity"/>
    <property type="evidence" value="ECO:0007669"/>
    <property type="project" value="InterPro"/>
</dbReference>
<keyword evidence="3" id="KW-0238">DNA-binding</keyword>
<dbReference type="OrthoDB" id="9802448at2"/>
<dbReference type="GO" id="GO:0030983">
    <property type="term" value="F:mismatched DNA binding"/>
    <property type="evidence" value="ECO:0007669"/>
    <property type="project" value="InterPro"/>
</dbReference>
<reference evidence="5 6" key="1">
    <citation type="submission" date="2013-11" db="EMBL/GenBank/DDBJ databases">
        <title>Complete genome sequence of Clostridum sp. M2/40.</title>
        <authorList>
            <person name="Wibberg D."/>
            <person name="Puehler A."/>
            <person name="Schlueter A."/>
        </authorList>
    </citation>
    <scope>NUCLEOTIDE SEQUENCE [LARGE SCALE GENOMIC DNA]</scope>
    <source>
        <strain evidence="6">M2/40</strain>
    </source>
</reference>
<dbReference type="Gene3D" id="3.40.50.300">
    <property type="entry name" value="P-loop containing nucleotide triphosphate hydrolases"/>
    <property type="match status" value="1"/>
</dbReference>
<dbReference type="RefSeq" id="WP_044036278.1">
    <property type="nucleotide sequence ID" value="NZ_HG917868.1"/>
</dbReference>
<evidence type="ECO:0000256" key="2">
    <source>
        <dbReference type="ARBA" id="ARBA00022840"/>
    </source>
</evidence>
<dbReference type="STRING" id="1216932.CM240_0584"/>
<sequence length="241" mass="26967">MIEIIGTLDSLVTINEIKDNNSVCIPTFTDDKTFSVENIYNPIINNCVKNSITLNNNGILLTGSNMAGKSTFLRSIGLNVILSQTIGIVFADNYIAPISKIFTSISRNDDLLSGKSYYLEEAEAVQYIVNNCNDDIPMICIIDEIFKGTNPTERIAAATEICNYLSSSNCIPFIATHDSDLTKSLENYKLYHFSETINDDLSMTFDYKLKEGICPSSNAIRILEILKYPENILDRIKKRLC</sequence>
<keyword evidence="2" id="KW-0067">ATP-binding</keyword>
<dbReference type="HOGENOM" id="CLU_085991_0_0_9"/>
<dbReference type="eggNOG" id="COG0249">
    <property type="taxonomic scope" value="Bacteria"/>
</dbReference>
<evidence type="ECO:0000256" key="1">
    <source>
        <dbReference type="ARBA" id="ARBA00022741"/>
    </source>
</evidence>
<proteinExistence type="predicted"/>
<evidence type="ECO:0000313" key="6">
    <source>
        <dbReference type="Proteomes" id="UP000019426"/>
    </source>
</evidence>
<dbReference type="PANTHER" id="PTHR11361:SF152">
    <property type="entry name" value="DNA MISMATCH REPAIR PROTEIN"/>
    <property type="match status" value="1"/>
</dbReference>
<dbReference type="AlphaFoldDB" id="W6RVV7"/>
<dbReference type="GO" id="GO:0006298">
    <property type="term" value="P:mismatch repair"/>
    <property type="evidence" value="ECO:0007669"/>
    <property type="project" value="InterPro"/>
</dbReference>
<dbReference type="PATRIC" id="fig|1216932.3.peg.571"/>
<name>W6RVV7_9CLOT</name>
<dbReference type="GO" id="GO:0005524">
    <property type="term" value="F:ATP binding"/>
    <property type="evidence" value="ECO:0007669"/>
    <property type="project" value="UniProtKB-KW"/>
</dbReference>
<evidence type="ECO:0000256" key="3">
    <source>
        <dbReference type="ARBA" id="ARBA00023125"/>
    </source>
</evidence>
<evidence type="ECO:0000313" key="5">
    <source>
        <dbReference type="EMBL" id="CDM67749.1"/>
    </source>
</evidence>
<organism evidence="5 6">
    <name type="scientific">Clostridium bornimense</name>
    <dbReference type="NCBI Taxonomy" id="1216932"/>
    <lineage>
        <taxon>Bacteria</taxon>
        <taxon>Bacillati</taxon>
        <taxon>Bacillota</taxon>
        <taxon>Clostridia</taxon>
        <taxon>Eubacteriales</taxon>
        <taxon>Clostridiaceae</taxon>
        <taxon>Clostridium</taxon>
    </lineage>
</organism>
<feature type="domain" description="DNA mismatch repair proteins mutS family" evidence="4">
    <location>
        <begin position="56"/>
        <end position="241"/>
    </location>
</feature>
<dbReference type="InterPro" id="IPR045076">
    <property type="entry name" value="MutS"/>
</dbReference>
<accession>W6RVV7</accession>
<dbReference type="GO" id="GO:0005829">
    <property type="term" value="C:cytosol"/>
    <property type="evidence" value="ECO:0007669"/>
    <property type="project" value="TreeGrafter"/>
</dbReference>
<gene>
    <name evidence="5" type="ORF">CM240_0584</name>
</gene>
<dbReference type="SMART" id="SM00534">
    <property type="entry name" value="MUTSac"/>
    <property type="match status" value="1"/>
</dbReference>
<dbReference type="PANTHER" id="PTHR11361">
    <property type="entry name" value="DNA MISMATCH REPAIR PROTEIN MUTS FAMILY MEMBER"/>
    <property type="match status" value="1"/>
</dbReference>
<dbReference type="SUPFAM" id="SSF52540">
    <property type="entry name" value="P-loop containing nucleoside triphosphate hydrolases"/>
    <property type="match status" value="1"/>
</dbReference>
<evidence type="ECO:0000259" key="4">
    <source>
        <dbReference type="SMART" id="SM00534"/>
    </source>
</evidence>
<keyword evidence="6" id="KW-1185">Reference proteome</keyword>
<dbReference type="EMBL" id="HG917868">
    <property type="protein sequence ID" value="CDM67749.1"/>
    <property type="molecule type" value="Genomic_DNA"/>
</dbReference>
<dbReference type="KEGG" id="clt:CM240_0584"/>
<dbReference type="Pfam" id="PF00488">
    <property type="entry name" value="MutS_V"/>
    <property type="match status" value="1"/>
</dbReference>
<dbReference type="Proteomes" id="UP000019426">
    <property type="component" value="Chromosome M2/40_rep1"/>
</dbReference>
<dbReference type="InterPro" id="IPR000432">
    <property type="entry name" value="DNA_mismatch_repair_MutS_C"/>
</dbReference>
<keyword evidence="1" id="KW-0547">Nucleotide-binding</keyword>
<protein>
    <submittedName>
        <fullName evidence="5">Mismatch repair protein MutS-like protein</fullName>
    </submittedName>
</protein>
<dbReference type="InterPro" id="IPR027417">
    <property type="entry name" value="P-loop_NTPase"/>
</dbReference>